<dbReference type="Proteomes" id="UP000019473">
    <property type="component" value="Unassembled WGS sequence"/>
</dbReference>
<evidence type="ECO:0000256" key="1">
    <source>
        <dbReference type="SAM" id="MobiDB-lite"/>
    </source>
</evidence>
<name>W9W599_9EURO</name>
<evidence type="ECO:0000313" key="3">
    <source>
        <dbReference type="Proteomes" id="UP000019473"/>
    </source>
</evidence>
<evidence type="ECO:0000313" key="2">
    <source>
        <dbReference type="EMBL" id="EXJ63247.1"/>
    </source>
</evidence>
<organism evidence="2 3">
    <name type="scientific">Cladophialophora yegresii CBS 114405</name>
    <dbReference type="NCBI Taxonomy" id="1182544"/>
    <lineage>
        <taxon>Eukaryota</taxon>
        <taxon>Fungi</taxon>
        <taxon>Dikarya</taxon>
        <taxon>Ascomycota</taxon>
        <taxon>Pezizomycotina</taxon>
        <taxon>Eurotiomycetes</taxon>
        <taxon>Chaetothyriomycetidae</taxon>
        <taxon>Chaetothyriales</taxon>
        <taxon>Herpotrichiellaceae</taxon>
        <taxon>Cladophialophora</taxon>
    </lineage>
</organism>
<dbReference type="OrthoDB" id="5396104at2759"/>
<dbReference type="GeneID" id="19178286"/>
<accession>W9W599</accession>
<comment type="caution">
    <text evidence="2">The sequence shown here is derived from an EMBL/GenBank/DDBJ whole genome shotgun (WGS) entry which is preliminary data.</text>
</comment>
<dbReference type="VEuPathDB" id="FungiDB:A1O7_03694"/>
<feature type="region of interest" description="Disordered" evidence="1">
    <location>
        <begin position="187"/>
        <end position="211"/>
    </location>
</feature>
<feature type="compositionally biased region" description="Basic and acidic residues" evidence="1">
    <location>
        <begin position="191"/>
        <end position="211"/>
    </location>
</feature>
<dbReference type="AlphaFoldDB" id="W9W599"/>
<proteinExistence type="predicted"/>
<dbReference type="RefSeq" id="XP_007755901.1">
    <property type="nucleotide sequence ID" value="XM_007757711.1"/>
</dbReference>
<reference evidence="2 3" key="1">
    <citation type="submission" date="2013-03" db="EMBL/GenBank/DDBJ databases">
        <title>The Genome Sequence of Cladophialophora yegresii CBS 114405.</title>
        <authorList>
            <consortium name="The Broad Institute Genomics Platform"/>
            <person name="Cuomo C."/>
            <person name="de Hoog S."/>
            <person name="Gorbushina A."/>
            <person name="Walker B."/>
            <person name="Young S.K."/>
            <person name="Zeng Q."/>
            <person name="Gargeya S."/>
            <person name="Fitzgerald M."/>
            <person name="Haas B."/>
            <person name="Abouelleil A."/>
            <person name="Allen A.W."/>
            <person name="Alvarado L."/>
            <person name="Arachchi H.M."/>
            <person name="Berlin A.M."/>
            <person name="Chapman S.B."/>
            <person name="Gainer-Dewar J."/>
            <person name="Goldberg J."/>
            <person name="Griggs A."/>
            <person name="Gujja S."/>
            <person name="Hansen M."/>
            <person name="Howarth C."/>
            <person name="Imamovic A."/>
            <person name="Ireland A."/>
            <person name="Larimer J."/>
            <person name="McCowan C."/>
            <person name="Murphy C."/>
            <person name="Pearson M."/>
            <person name="Poon T.W."/>
            <person name="Priest M."/>
            <person name="Roberts A."/>
            <person name="Saif S."/>
            <person name="Shea T."/>
            <person name="Sisk P."/>
            <person name="Sykes S."/>
            <person name="Wortman J."/>
            <person name="Nusbaum C."/>
            <person name="Birren B."/>
        </authorList>
    </citation>
    <scope>NUCLEOTIDE SEQUENCE [LARGE SCALE GENOMIC DNA]</scope>
    <source>
        <strain evidence="2 3">CBS 114405</strain>
    </source>
</reference>
<sequence>MTSSTLRACVSGSRLDTSYVSFESEKGVRSPRTPTYIPDSPSIQTARPFDHTRFFAESTSETKNRPSLPPPPATKPMEWIWICHLCHSRYALGVTRRCLVDGHYYCSGESDKPSMRKKKKQKACSSEFDYGAWRMWGEWRRKALRTIQNDRVFKGCESCDFPSQCRYPIDTHPLGDMGMASVTPKVTVTESAREAKRETEQDRTKSKSTANEKVDFDQILKSMVDTDAHQPTLDMLKGTMQETGSGKKKKSFGSKAFVPSLQLELPHYDTTLHDLVAMDWANFEEIELGKTKTE</sequence>
<dbReference type="STRING" id="1182544.W9W599"/>
<dbReference type="HOGENOM" id="CLU_075599_0_0_1"/>
<dbReference type="eggNOG" id="ENOG502SSVD">
    <property type="taxonomic scope" value="Eukaryota"/>
</dbReference>
<keyword evidence="3" id="KW-1185">Reference proteome</keyword>
<gene>
    <name evidence="2" type="ORF">A1O7_03694</name>
</gene>
<feature type="region of interest" description="Disordered" evidence="1">
    <location>
        <begin position="26"/>
        <end position="46"/>
    </location>
</feature>
<protein>
    <submittedName>
        <fullName evidence="2">Uncharacterized protein</fullName>
    </submittedName>
</protein>
<dbReference type="EMBL" id="AMGW01000002">
    <property type="protein sequence ID" value="EXJ63247.1"/>
    <property type="molecule type" value="Genomic_DNA"/>
</dbReference>